<dbReference type="Proteomes" id="UP000064967">
    <property type="component" value="Chromosome"/>
</dbReference>
<dbReference type="RefSeq" id="WP_146647004.1">
    <property type="nucleotide sequence ID" value="NZ_CP012333.1"/>
</dbReference>
<dbReference type="PROSITE" id="PS51257">
    <property type="entry name" value="PROKAR_LIPOPROTEIN"/>
    <property type="match status" value="1"/>
</dbReference>
<reference evidence="1 2" key="1">
    <citation type="submission" date="2015-08" db="EMBL/GenBank/DDBJ databases">
        <authorList>
            <person name="Babu N.S."/>
            <person name="Beckwith C.J."/>
            <person name="Beseler K.G."/>
            <person name="Brison A."/>
            <person name="Carone J.V."/>
            <person name="Caskin T.P."/>
            <person name="Diamond M."/>
            <person name="Durham M.E."/>
            <person name="Foxe J.M."/>
            <person name="Go M."/>
            <person name="Henderson B.A."/>
            <person name="Jones I.B."/>
            <person name="McGettigan J.A."/>
            <person name="Micheletti S.J."/>
            <person name="Nasrallah M.E."/>
            <person name="Ortiz D."/>
            <person name="Piller C.R."/>
            <person name="Privatt S.R."/>
            <person name="Schneider S.L."/>
            <person name="Sharp S."/>
            <person name="Smith T.C."/>
            <person name="Stanton J.D."/>
            <person name="Ullery H.E."/>
            <person name="Wilson R.J."/>
            <person name="Serrano M.G."/>
            <person name="Buck G."/>
            <person name="Lee V."/>
            <person name="Wang Y."/>
            <person name="Carvalho R."/>
            <person name="Voegtly L."/>
            <person name="Shi R."/>
            <person name="Duckworth R."/>
            <person name="Johnson A."/>
            <person name="Loviza R."/>
            <person name="Walstead R."/>
            <person name="Shah Z."/>
            <person name="Kiflezghi M."/>
            <person name="Wade K."/>
            <person name="Ball S.L."/>
            <person name="Bradley K.W."/>
            <person name="Asai D.J."/>
            <person name="Bowman C.A."/>
            <person name="Russell D.A."/>
            <person name="Pope W.H."/>
            <person name="Jacobs-Sera D."/>
            <person name="Hendrix R.W."/>
            <person name="Hatfull G.F."/>
        </authorList>
    </citation>
    <scope>NUCLEOTIDE SEQUENCE [LARGE SCALE GENOMIC DNA]</scope>
    <source>
        <strain evidence="1 2">DSM 27648</strain>
    </source>
</reference>
<proteinExistence type="predicted"/>
<sequence length="265" mass="26917">MGLRIWTLATAMSAVALVVGCTQGMSNGASGDGGDAPGSSPAGARDGGTAPSRLSCMGVLKCAGGCPDEGVDACVQACVDETSESSQPVTTAFIQCIANNQCADTTCIQTRCQSELAACVADDASAVLGTPSSGQSDAGAGAGSMPTELVALWSQVGLSSGMSYEFSADGTTIQAYKNETNYGCDSEIDLSSSGVTTVAGDSLIYHRLQGTLVTKTCGTTKSKAAEPADIAYRYTLGTFDDGQPKLSLFRVNEDGTLSSPVELHR</sequence>
<gene>
    <name evidence="1" type="ORF">AKJ09_02239</name>
</gene>
<accession>A0A0K1PPV8</accession>
<organism evidence="1 2">
    <name type="scientific">Labilithrix luteola</name>
    <dbReference type="NCBI Taxonomy" id="1391654"/>
    <lineage>
        <taxon>Bacteria</taxon>
        <taxon>Pseudomonadati</taxon>
        <taxon>Myxococcota</taxon>
        <taxon>Polyangia</taxon>
        <taxon>Polyangiales</taxon>
        <taxon>Labilitrichaceae</taxon>
        <taxon>Labilithrix</taxon>
    </lineage>
</organism>
<evidence type="ECO:0008006" key="3">
    <source>
        <dbReference type="Google" id="ProtNLM"/>
    </source>
</evidence>
<name>A0A0K1PPV8_9BACT</name>
<evidence type="ECO:0000313" key="1">
    <source>
        <dbReference type="EMBL" id="AKU95575.1"/>
    </source>
</evidence>
<keyword evidence="2" id="KW-1185">Reference proteome</keyword>
<dbReference type="EMBL" id="CP012333">
    <property type="protein sequence ID" value="AKU95575.1"/>
    <property type="molecule type" value="Genomic_DNA"/>
</dbReference>
<dbReference type="AlphaFoldDB" id="A0A0K1PPV8"/>
<evidence type="ECO:0000313" key="2">
    <source>
        <dbReference type="Proteomes" id="UP000064967"/>
    </source>
</evidence>
<dbReference type="KEGG" id="llu:AKJ09_02239"/>
<protein>
    <recommendedName>
        <fullName evidence="3">Lipoprotein</fullName>
    </recommendedName>
</protein>